<reference evidence="1 2" key="1">
    <citation type="submission" date="2024-09" db="EMBL/GenBank/DDBJ databases">
        <authorList>
            <person name="Sun Q."/>
            <person name="Mori K."/>
        </authorList>
    </citation>
    <scope>NUCLEOTIDE SEQUENCE [LARGE SCALE GENOMIC DNA]</scope>
    <source>
        <strain evidence="1 2">JCM 11411</strain>
    </source>
</reference>
<dbReference type="RefSeq" id="WP_230817867.1">
    <property type="nucleotide sequence ID" value="NZ_JBHMAS010000004.1"/>
</dbReference>
<protein>
    <recommendedName>
        <fullName evidence="3">Transposase</fullName>
    </recommendedName>
</protein>
<evidence type="ECO:0000313" key="2">
    <source>
        <dbReference type="Proteomes" id="UP001589587"/>
    </source>
</evidence>
<organism evidence="1 2">
    <name type="scientific">Rhodococcus baikonurensis</name>
    <dbReference type="NCBI Taxonomy" id="172041"/>
    <lineage>
        <taxon>Bacteria</taxon>
        <taxon>Bacillati</taxon>
        <taxon>Actinomycetota</taxon>
        <taxon>Actinomycetes</taxon>
        <taxon>Mycobacteriales</taxon>
        <taxon>Nocardiaceae</taxon>
        <taxon>Rhodococcus</taxon>
        <taxon>Rhodococcus erythropolis group</taxon>
    </lineage>
</organism>
<name>A0ABV5X8U0_9NOCA</name>
<keyword evidence="2" id="KW-1185">Reference proteome</keyword>
<sequence length="50" mass="5787">MSELADGFNRTQMSREGNKIRIDCFIDDRFVYSALHPIEDFSNSFTEVIA</sequence>
<comment type="caution">
    <text evidence="1">The sequence shown here is derived from an EMBL/GenBank/DDBJ whole genome shotgun (WGS) entry which is preliminary data.</text>
</comment>
<evidence type="ECO:0000313" key="1">
    <source>
        <dbReference type="EMBL" id="MFB9778873.1"/>
    </source>
</evidence>
<gene>
    <name evidence="1" type="ORF">ACFFQ6_04225</name>
</gene>
<dbReference type="Proteomes" id="UP001589587">
    <property type="component" value="Unassembled WGS sequence"/>
</dbReference>
<dbReference type="EMBL" id="JBHMAS010000004">
    <property type="protein sequence ID" value="MFB9778873.1"/>
    <property type="molecule type" value="Genomic_DNA"/>
</dbReference>
<proteinExistence type="predicted"/>
<evidence type="ECO:0008006" key="3">
    <source>
        <dbReference type="Google" id="ProtNLM"/>
    </source>
</evidence>
<accession>A0ABV5X8U0</accession>